<feature type="chain" id="PRO_5041433339" evidence="1">
    <location>
        <begin position="17"/>
        <end position="181"/>
    </location>
</feature>
<name>A0AA39MHE6_9AGAR</name>
<reference evidence="2" key="1">
    <citation type="submission" date="2023-06" db="EMBL/GenBank/DDBJ databases">
        <authorList>
            <consortium name="Lawrence Berkeley National Laboratory"/>
            <person name="Ahrendt S."/>
            <person name="Sahu N."/>
            <person name="Indic B."/>
            <person name="Wong-Bajracharya J."/>
            <person name="Merenyi Z."/>
            <person name="Ke H.-M."/>
            <person name="Monk M."/>
            <person name="Kocsube S."/>
            <person name="Drula E."/>
            <person name="Lipzen A."/>
            <person name="Balint B."/>
            <person name="Henrissat B."/>
            <person name="Andreopoulos B."/>
            <person name="Martin F.M."/>
            <person name="Harder C.B."/>
            <person name="Rigling D."/>
            <person name="Ford K.L."/>
            <person name="Foster G.D."/>
            <person name="Pangilinan J."/>
            <person name="Papanicolaou A."/>
            <person name="Barry K."/>
            <person name="LaButti K."/>
            <person name="Viragh M."/>
            <person name="Koriabine M."/>
            <person name="Yan M."/>
            <person name="Riley R."/>
            <person name="Champramary S."/>
            <person name="Plett K.L."/>
            <person name="Tsai I.J."/>
            <person name="Slot J."/>
            <person name="Sipos G."/>
            <person name="Plett J."/>
            <person name="Nagy L.G."/>
            <person name="Grigoriev I.V."/>
        </authorList>
    </citation>
    <scope>NUCLEOTIDE SEQUENCE</scope>
    <source>
        <strain evidence="2">FPL87.14</strain>
    </source>
</reference>
<evidence type="ECO:0000313" key="3">
    <source>
        <dbReference type="Proteomes" id="UP001175226"/>
    </source>
</evidence>
<comment type="caution">
    <text evidence="2">The sequence shown here is derived from an EMBL/GenBank/DDBJ whole genome shotgun (WGS) entry which is preliminary data.</text>
</comment>
<sequence length="181" mass="20303">MTLKLTLALICQGVLNFELTENHTMTKGRCQLSFEVVERSIAHGGATSLGLGLVCLPFTENLLDMKQKKLVSFFWFGQLDSRNLVVSEEANNDFQYTKGPSDDNLSHKGVPLVVFEMWSSHMALTSLGSILSQIAQYAEVNPLSDPKEKWRRHKPPSESFRTCLETDESVNQDIIPIEVNS</sequence>
<feature type="signal peptide" evidence="1">
    <location>
        <begin position="1"/>
        <end position="16"/>
    </location>
</feature>
<protein>
    <submittedName>
        <fullName evidence="2">Uncharacterized protein</fullName>
    </submittedName>
</protein>
<keyword evidence="1" id="KW-0732">Signal</keyword>
<dbReference type="AlphaFoldDB" id="A0AA39MHE6"/>
<gene>
    <name evidence="2" type="ORF">EV421DRAFT_1740604</name>
</gene>
<evidence type="ECO:0000313" key="2">
    <source>
        <dbReference type="EMBL" id="KAK0434971.1"/>
    </source>
</evidence>
<keyword evidence="3" id="KW-1185">Reference proteome</keyword>
<dbReference type="Proteomes" id="UP001175226">
    <property type="component" value="Unassembled WGS sequence"/>
</dbReference>
<evidence type="ECO:0000256" key="1">
    <source>
        <dbReference type="SAM" id="SignalP"/>
    </source>
</evidence>
<accession>A0AA39MHE6</accession>
<proteinExistence type="predicted"/>
<organism evidence="2 3">
    <name type="scientific">Armillaria borealis</name>
    <dbReference type="NCBI Taxonomy" id="47425"/>
    <lineage>
        <taxon>Eukaryota</taxon>
        <taxon>Fungi</taxon>
        <taxon>Dikarya</taxon>
        <taxon>Basidiomycota</taxon>
        <taxon>Agaricomycotina</taxon>
        <taxon>Agaricomycetes</taxon>
        <taxon>Agaricomycetidae</taxon>
        <taxon>Agaricales</taxon>
        <taxon>Marasmiineae</taxon>
        <taxon>Physalacriaceae</taxon>
        <taxon>Armillaria</taxon>
    </lineage>
</organism>
<dbReference type="EMBL" id="JAUEPT010000067">
    <property type="protein sequence ID" value="KAK0434971.1"/>
    <property type="molecule type" value="Genomic_DNA"/>
</dbReference>